<dbReference type="Proteomes" id="UP000009173">
    <property type="component" value="Chromosome"/>
</dbReference>
<accession>A0A0H3AB77</accession>
<sequence>MSTITATHSVNDPFSRVDSLLHRVRDLAERKRSTTSPADQLAGVPVRPAADDADQAYGEVLRLLGDGPADAHGGLDPARVARLLEL</sequence>
<protein>
    <submittedName>
        <fullName evidence="1">Uncharacterized protein</fullName>
    </submittedName>
</protein>
<evidence type="ECO:0000313" key="1">
    <source>
        <dbReference type="EMBL" id="ABM29673.1"/>
    </source>
</evidence>
<reference evidence="2" key="1">
    <citation type="journal article" date="2009" name="Environ. Microbiol.">
        <title>Contribution of mobile genetic elements to Desulfovibrio vulgaris genome plasticity.</title>
        <authorList>
            <person name="Walker C.B."/>
            <person name="Stolyar S."/>
            <person name="Chivian D."/>
            <person name="Pinel N."/>
            <person name="Gabster J.A."/>
            <person name="Dehal P.S."/>
            <person name="He Z."/>
            <person name="Yang Z.K."/>
            <person name="Yen H.C."/>
            <person name="Zhou J."/>
            <person name="Wall J.D."/>
            <person name="Hazen T.C."/>
            <person name="Arkin A.P."/>
            <person name="Stahl D.A."/>
        </authorList>
    </citation>
    <scope>NUCLEOTIDE SEQUENCE [LARGE SCALE GENOMIC DNA]</scope>
    <source>
        <strain evidence="2">DP4</strain>
    </source>
</reference>
<proteinExistence type="predicted"/>
<dbReference type="KEGG" id="dvl:Dvul_2661"/>
<dbReference type="EMBL" id="CP000527">
    <property type="protein sequence ID" value="ABM29673.1"/>
    <property type="molecule type" value="Genomic_DNA"/>
</dbReference>
<gene>
    <name evidence="1" type="ordered locus">Dvul_2661</name>
</gene>
<dbReference type="RefSeq" id="WP_010937627.1">
    <property type="nucleotide sequence ID" value="NC_008751.1"/>
</dbReference>
<evidence type="ECO:0000313" key="2">
    <source>
        <dbReference type="Proteomes" id="UP000009173"/>
    </source>
</evidence>
<name>A0A0H3AB77_NITV4</name>
<dbReference type="HOGENOM" id="CLU_2492836_0_0_7"/>
<organism evidence="1 2">
    <name type="scientific">Nitratidesulfovibrio vulgaris (strain DP4)</name>
    <name type="common">Desulfovibrio vulgaris</name>
    <dbReference type="NCBI Taxonomy" id="391774"/>
    <lineage>
        <taxon>Bacteria</taxon>
        <taxon>Pseudomonadati</taxon>
        <taxon>Thermodesulfobacteriota</taxon>
        <taxon>Desulfovibrionia</taxon>
        <taxon>Desulfovibrionales</taxon>
        <taxon>Desulfovibrionaceae</taxon>
        <taxon>Nitratidesulfovibrio</taxon>
    </lineage>
</organism>
<dbReference type="AlphaFoldDB" id="A0A0H3AB77"/>